<accession>A0A5B7EAD3</accession>
<protein>
    <submittedName>
        <fullName evidence="1">Uncharacterized protein</fullName>
    </submittedName>
</protein>
<evidence type="ECO:0000313" key="1">
    <source>
        <dbReference type="EMBL" id="MPC30295.1"/>
    </source>
</evidence>
<name>A0A5B7EAD3_PORTR</name>
<sequence>MAVQGDADEVIISKFVEPAASGLAPIESRLNQDRGLDSSGCLPLVTSRLALPLTLQPRGHSTPQETSAYFPSVGVSRVRREEERDTFVSCPGAVICIQ</sequence>
<reference evidence="1 2" key="1">
    <citation type="submission" date="2019-05" db="EMBL/GenBank/DDBJ databases">
        <title>Another draft genome of Portunus trituberculatus and its Hox gene families provides insights of decapod evolution.</title>
        <authorList>
            <person name="Jeong J.-H."/>
            <person name="Song I."/>
            <person name="Kim S."/>
            <person name="Choi T."/>
            <person name="Kim D."/>
            <person name="Ryu S."/>
            <person name="Kim W."/>
        </authorList>
    </citation>
    <scope>NUCLEOTIDE SEQUENCE [LARGE SCALE GENOMIC DNA]</scope>
    <source>
        <tissue evidence="1">Muscle</tissue>
    </source>
</reference>
<organism evidence="1 2">
    <name type="scientific">Portunus trituberculatus</name>
    <name type="common">Swimming crab</name>
    <name type="synonym">Neptunus trituberculatus</name>
    <dbReference type="NCBI Taxonomy" id="210409"/>
    <lineage>
        <taxon>Eukaryota</taxon>
        <taxon>Metazoa</taxon>
        <taxon>Ecdysozoa</taxon>
        <taxon>Arthropoda</taxon>
        <taxon>Crustacea</taxon>
        <taxon>Multicrustacea</taxon>
        <taxon>Malacostraca</taxon>
        <taxon>Eumalacostraca</taxon>
        <taxon>Eucarida</taxon>
        <taxon>Decapoda</taxon>
        <taxon>Pleocyemata</taxon>
        <taxon>Brachyura</taxon>
        <taxon>Eubrachyura</taxon>
        <taxon>Portunoidea</taxon>
        <taxon>Portunidae</taxon>
        <taxon>Portuninae</taxon>
        <taxon>Portunus</taxon>
    </lineage>
</organism>
<gene>
    <name evidence="1" type="ORF">E2C01_023557</name>
</gene>
<proteinExistence type="predicted"/>
<comment type="caution">
    <text evidence="1">The sequence shown here is derived from an EMBL/GenBank/DDBJ whole genome shotgun (WGS) entry which is preliminary data.</text>
</comment>
<dbReference type="Proteomes" id="UP000324222">
    <property type="component" value="Unassembled WGS sequence"/>
</dbReference>
<keyword evidence="2" id="KW-1185">Reference proteome</keyword>
<evidence type="ECO:0000313" key="2">
    <source>
        <dbReference type="Proteomes" id="UP000324222"/>
    </source>
</evidence>
<dbReference type="EMBL" id="VSRR010002226">
    <property type="protein sequence ID" value="MPC30295.1"/>
    <property type="molecule type" value="Genomic_DNA"/>
</dbReference>
<dbReference type="AlphaFoldDB" id="A0A5B7EAD3"/>